<evidence type="ECO:0008006" key="5">
    <source>
        <dbReference type="Google" id="ProtNLM"/>
    </source>
</evidence>
<keyword evidence="2" id="KW-0472">Membrane</keyword>
<gene>
    <name evidence="3" type="ORF">AHMF7605_17070</name>
</gene>
<keyword evidence="2" id="KW-0812">Transmembrane</keyword>
<evidence type="ECO:0000256" key="2">
    <source>
        <dbReference type="SAM" id="Phobius"/>
    </source>
</evidence>
<evidence type="ECO:0000256" key="1">
    <source>
        <dbReference type="SAM" id="MobiDB-lite"/>
    </source>
</evidence>
<organism evidence="3 4">
    <name type="scientific">Adhaeribacter arboris</name>
    <dbReference type="NCBI Taxonomy" id="2072846"/>
    <lineage>
        <taxon>Bacteria</taxon>
        <taxon>Pseudomonadati</taxon>
        <taxon>Bacteroidota</taxon>
        <taxon>Cytophagia</taxon>
        <taxon>Cytophagales</taxon>
        <taxon>Hymenobacteraceae</taxon>
        <taxon>Adhaeribacter</taxon>
    </lineage>
</organism>
<accession>A0A2T2YHV6</accession>
<sequence length="343" mass="37387">MKLKPAGIIVILAIIGALGYFAISPRLSEIKKENSSQISTTPPATDAGTDNGNLTPSATSNPSASNTTTTANTESREFNYTPEKPQNGTLRGVVEVGATGFNSFVINMDNQKRWEIVSKDFGESLTYEGLATTDDIRTGLKKYLAAMFDKGVSKNNMHFVISSGAQKEPKTTTISNELKKVGYVVNNVTADQEGKFGFRATVPPSFADNSFLVDIGSGNTKISWEENGTLKSLELPGAKYYEKNIPDEQVYNEVKAQVSKIPENKRNVGFILGGVPFTLAKQHRKDEERYTVLKNAGDYKAVDKKMAAGLNIYKAIADATGTDTFVFDWDANFTIGFLLSLNK</sequence>
<evidence type="ECO:0000313" key="3">
    <source>
        <dbReference type="EMBL" id="PSR55093.1"/>
    </source>
</evidence>
<keyword evidence="2" id="KW-1133">Transmembrane helix</keyword>
<dbReference type="Proteomes" id="UP000240357">
    <property type="component" value="Unassembled WGS sequence"/>
</dbReference>
<proteinExistence type="predicted"/>
<feature type="transmembrane region" description="Helical" evidence="2">
    <location>
        <begin position="6"/>
        <end position="23"/>
    </location>
</feature>
<evidence type="ECO:0000313" key="4">
    <source>
        <dbReference type="Proteomes" id="UP000240357"/>
    </source>
</evidence>
<feature type="region of interest" description="Disordered" evidence="1">
    <location>
        <begin position="33"/>
        <end position="86"/>
    </location>
</feature>
<name>A0A2T2YHV6_9BACT</name>
<reference evidence="3 4" key="1">
    <citation type="submission" date="2018-03" db="EMBL/GenBank/DDBJ databases">
        <title>Adhaeribacter sp. HMF7605 Genome sequencing and assembly.</title>
        <authorList>
            <person name="Kang H."/>
            <person name="Kang J."/>
            <person name="Cha I."/>
            <person name="Kim H."/>
            <person name="Joh K."/>
        </authorList>
    </citation>
    <scope>NUCLEOTIDE SEQUENCE [LARGE SCALE GENOMIC DNA]</scope>
    <source>
        <strain evidence="3 4">HMF7605</strain>
    </source>
</reference>
<feature type="compositionally biased region" description="Low complexity" evidence="1">
    <location>
        <begin position="55"/>
        <end position="73"/>
    </location>
</feature>
<feature type="compositionally biased region" description="Polar residues" evidence="1">
    <location>
        <begin position="35"/>
        <end position="54"/>
    </location>
</feature>
<comment type="caution">
    <text evidence="3">The sequence shown here is derived from an EMBL/GenBank/DDBJ whole genome shotgun (WGS) entry which is preliminary data.</text>
</comment>
<keyword evidence="4" id="KW-1185">Reference proteome</keyword>
<dbReference type="EMBL" id="PYFT01000001">
    <property type="protein sequence ID" value="PSR55093.1"/>
    <property type="molecule type" value="Genomic_DNA"/>
</dbReference>
<protein>
    <recommendedName>
        <fullName evidence="5">Ppx/GppA phosphatase domain-containing protein</fullName>
    </recommendedName>
</protein>
<dbReference type="RefSeq" id="WP_106931271.1">
    <property type="nucleotide sequence ID" value="NZ_PYFT01000001.1"/>
</dbReference>
<dbReference type="OrthoDB" id="869058at2"/>
<dbReference type="AlphaFoldDB" id="A0A2T2YHV6"/>